<protein>
    <recommendedName>
        <fullName evidence="5">Ferredoxin</fullName>
    </recommendedName>
</protein>
<dbReference type="PROSITE" id="PS51379">
    <property type="entry name" value="4FE4S_FER_2"/>
    <property type="match status" value="1"/>
</dbReference>
<comment type="caution">
    <text evidence="7">The sequence shown here is derived from an EMBL/GenBank/DDBJ whole genome shotgun (WGS) entry which is preliminary data.</text>
</comment>
<keyword evidence="5" id="KW-0813">Transport</keyword>
<evidence type="ECO:0000256" key="5">
    <source>
        <dbReference type="RuleBase" id="RU368020"/>
    </source>
</evidence>
<evidence type="ECO:0000256" key="2">
    <source>
        <dbReference type="ARBA" id="ARBA00022723"/>
    </source>
</evidence>
<dbReference type="GO" id="GO:0009055">
    <property type="term" value="F:electron transfer activity"/>
    <property type="evidence" value="ECO:0007669"/>
    <property type="project" value="UniProtKB-UniRule"/>
</dbReference>
<keyword evidence="5" id="KW-0249">Electron transport</keyword>
<keyword evidence="3 5" id="KW-0408">Iron</keyword>
<reference evidence="7" key="1">
    <citation type="submission" date="2016-12" db="EMBL/GenBank/DDBJ databases">
        <title>Discovery of methanogenic haloarchaea.</title>
        <authorList>
            <person name="Sorokin D.Y."/>
            <person name="Makarova K.S."/>
            <person name="Abbas B."/>
            <person name="Ferrer M."/>
            <person name="Golyshin P.N."/>
        </authorList>
    </citation>
    <scope>NUCLEOTIDE SEQUENCE [LARGE SCALE GENOMIC DNA]</scope>
    <source>
        <strain evidence="7">HMET1</strain>
    </source>
</reference>
<keyword evidence="8" id="KW-1185">Reference proteome</keyword>
<dbReference type="SUPFAM" id="SSF54862">
    <property type="entry name" value="4Fe-4S ferredoxins"/>
    <property type="match status" value="1"/>
</dbReference>
<keyword evidence="4 5" id="KW-0411">Iron-sulfur</keyword>
<keyword evidence="2 5" id="KW-0479">Metal-binding</keyword>
<dbReference type="PRINTS" id="PR00352">
    <property type="entry name" value="3FE4SFRDOXIN"/>
</dbReference>
<dbReference type="InterPro" id="IPR001080">
    <property type="entry name" value="3Fe4S_ferredoxin"/>
</dbReference>
<dbReference type="AlphaFoldDB" id="A0A1Q6DV70"/>
<evidence type="ECO:0000259" key="6">
    <source>
        <dbReference type="PROSITE" id="PS51379"/>
    </source>
</evidence>
<evidence type="ECO:0000256" key="4">
    <source>
        <dbReference type="ARBA" id="ARBA00023014"/>
    </source>
</evidence>
<dbReference type="Proteomes" id="UP000185744">
    <property type="component" value="Unassembled WGS sequence"/>
</dbReference>
<dbReference type="PROSITE" id="PS00198">
    <property type="entry name" value="4FE4S_FER_1"/>
    <property type="match status" value="1"/>
</dbReference>
<comment type="function">
    <text evidence="5">Ferredoxins are iron-sulfur proteins that transfer electrons in a wide variety of metabolic reactions.</text>
</comment>
<dbReference type="EMBL" id="MSDW01000001">
    <property type="protein sequence ID" value="OKY78269.1"/>
    <property type="molecule type" value="Genomic_DNA"/>
</dbReference>
<organism evidence="7 8">
    <name type="scientific">Methanohalarchaeum thermophilum</name>
    <dbReference type="NCBI Taxonomy" id="1903181"/>
    <lineage>
        <taxon>Archaea</taxon>
        <taxon>Methanobacteriati</taxon>
        <taxon>Methanobacteriota</taxon>
        <taxon>Methanonatronarchaeia</taxon>
        <taxon>Methanonatronarchaeales</taxon>
        <taxon>Methanonatronarchaeaceae</taxon>
        <taxon>Candidatus Methanohalarchaeum</taxon>
    </lineage>
</organism>
<sequence length="76" mass="8296">MNWGVNLVKVKINQTECITCGVCEDVCPEVFKVEETSKIVEEYRVGGEDSEGDVPSDIDCVQNAATQCPVSVIMVD</sequence>
<proteinExistence type="predicted"/>
<dbReference type="GO" id="GO:0016491">
    <property type="term" value="F:oxidoreductase activity"/>
    <property type="evidence" value="ECO:0007669"/>
    <property type="project" value="UniProtKB-ARBA"/>
</dbReference>
<dbReference type="Pfam" id="PF13370">
    <property type="entry name" value="Fer4_13"/>
    <property type="match status" value="1"/>
</dbReference>
<dbReference type="STRING" id="1903181.BTN85_0756"/>
<evidence type="ECO:0000313" key="8">
    <source>
        <dbReference type="Proteomes" id="UP000185744"/>
    </source>
</evidence>
<evidence type="ECO:0000256" key="1">
    <source>
        <dbReference type="ARBA" id="ARBA00001966"/>
    </source>
</evidence>
<comment type="cofactor">
    <cofactor evidence="1">
        <name>[4Fe-4S] cluster</name>
        <dbReference type="ChEBI" id="CHEBI:49883"/>
    </cofactor>
</comment>
<gene>
    <name evidence="7" type="ORF">BTN85_0756</name>
</gene>
<dbReference type="InterPro" id="IPR017896">
    <property type="entry name" value="4Fe4S_Fe-S-bd"/>
</dbReference>
<dbReference type="Gene3D" id="3.30.70.20">
    <property type="match status" value="1"/>
</dbReference>
<dbReference type="InParanoid" id="A0A1Q6DV70"/>
<dbReference type="GO" id="GO:0051536">
    <property type="term" value="F:iron-sulfur cluster binding"/>
    <property type="evidence" value="ECO:0007669"/>
    <property type="project" value="UniProtKB-KW"/>
</dbReference>
<accession>A0A1Q6DV70</accession>
<evidence type="ECO:0000313" key="7">
    <source>
        <dbReference type="EMBL" id="OKY78269.1"/>
    </source>
</evidence>
<feature type="domain" description="4Fe-4S ferredoxin-type" evidence="6">
    <location>
        <begin position="8"/>
        <end position="36"/>
    </location>
</feature>
<dbReference type="InterPro" id="IPR017900">
    <property type="entry name" value="4Fe4S_Fe_S_CS"/>
</dbReference>
<dbReference type="GO" id="GO:0005506">
    <property type="term" value="F:iron ion binding"/>
    <property type="evidence" value="ECO:0007669"/>
    <property type="project" value="UniProtKB-UniRule"/>
</dbReference>
<evidence type="ECO:0000256" key="3">
    <source>
        <dbReference type="ARBA" id="ARBA00023004"/>
    </source>
</evidence>
<name>A0A1Q6DV70_METT1</name>